<dbReference type="CDD" id="cd02248">
    <property type="entry name" value="Peptidase_C1A"/>
    <property type="match status" value="1"/>
</dbReference>
<dbReference type="Pfam" id="PF08246">
    <property type="entry name" value="Inhibitor_I29"/>
    <property type="match status" value="1"/>
</dbReference>
<dbReference type="PROSITE" id="PS00639">
    <property type="entry name" value="THIOL_PROTEASE_HIS"/>
    <property type="match status" value="1"/>
</dbReference>
<evidence type="ECO:0000313" key="10">
    <source>
        <dbReference type="EMBL" id="KAJ4955083.1"/>
    </source>
</evidence>
<evidence type="ECO:0000259" key="8">
    <source>
        <dbReference type="SMART" id="SM00645"/>
    </source>
</evidence>
<dbReference type="GO" id="GO:0008234">
    <property type="term" value="F:cysteine-type peptidase activity"/>
    <property type="evidence" value="ECO:0007669"/>
    <property type="project" value="UniProtKB-KW"/>
</dbReference>
<evidence type="ECO:0000256" key="2">
    <source>
        <dbReference type="ARBA" id="ARBA00022670"/>
    </source>
</evidence>
<dbReference type="InterPro" id="IPR000668">
    <property type="entry name" value="Peptidase_C1A_C"/>
</dbReference>
<dbReference type="OrthoDB" id="10253408at2759"/>
<dbReference type="PROSITE" id="PS00139">
    <property type="entry name" value="THIOL_PROTEASE_CYS"/>
    <property type="match status" value="1"/>
</dbReference>
<evidence type="ECO:0000313" key="11">
    <source>
        <dbReference type="Proteomes" id="UP001141806"/>
    </source>
</evidence>
<dbReference type="InterPro" id="IPR013128">
    <property type="entry name" value="Peptidase_C1A"/>
</dbReference>
<evidence type="ECO:0000256" key="7">
    <source>
        <dbReference type="SAM" id="SignalP"/>
    </source>
</evidence>
<accession>A0A9Q0JYQ9</accession>
<dbReference type="GO" id="GO:0006508">
    <property type="term" value="P:proteolysis"/>
    <property type="evidence" value="ECO:0007669"/>
    <property type="project" value="UniProtKB-KW"/>
</dbReference>
<evidence type="ECO:0000256" key="5">
    <source>
        <dbReference type="ARBA" id="ARBA00022807"/>
    </source>
</evidence>
<comment type="similarity">
    <text evidence="1">Belongs to the peptidase C1 family.</text>
</comment>
<dbReference type="Gene3D" id="3.90.70.10">
    <property type="entry name" value="Cysteine proteinases"/>
    <property type="match status" value="1"/>
</dbReference>
<evidence type="ECO:0000259" key="9">
    <source>
        <dbReference type="SMART" id="SM00848"/>
    </source>
</evidence>
<dbReference type="Pfam" id="PF00112">
    <property type="entry name" value="Peptidase_C1"/>
    <property type="match status" value="1"/>
</dbReference>
<dbReference type="FunFam" id="3.90.70.10:FF:000023">
    <property type="entry name" value="Senescence-specific cysteine protease SAG39"/>
    <property type="match status" value="1"/>
</dbReference>
<keyword evidence="3 7" id="KW-0732">Signal</keyword>
<comment type="caution">
    <text evidence="10">The sequence shown here is derived from an EMBL/GenBank/DDBJ whole genome shotgun (WGS) entry which is preliminary data.</text>
</comment>
<dbReference type="InterPro" id="IPR039417">
    <property type="entry name" value="Peptidase_C1A_papain-like"/>
</dbReference>
<feature type="chain" id="PRO_5040427597" evidence="7">
    <location>
        <begin position="25"/>
        <end position="345"/>
    </location>
</feature>
<dbReference type="AlphaFoldDB" id="A0A9Q0JYQ9"/>
<keyword evidence="4" id="KW-0378">Hydrolase</keyword>
<sequence>MALTLQSCCFFRFLSIFLALGVWASQIEARALADETSMVDRHEQWMAQYGRVYKDAQEKEKRFLIFKNNVELIESFNKAGDKPYKLSVNPFADLEDKEFKATRTGYMNFTRKNSSSNTEFRYNMDVPTSMDWRKKGAVTPIKNQGQCGCCWAFSAVAAVEGMTKIKTGQLVSLSEQELVDCDNTNNGCNGGSMDKAFQFILQNGGLTTESNYPYEEMDGTCNEETTADHEAIITGYQDVPSSNEQQLLMAVANQPVSVAIEGSGPSFKYYSSGIFTGECGTNLDHAVTLIGYGEEDGTKYWLVKNSWGTDWGENGYMRIQRDVPENEGLCGLAMQASYPTADGKN</sequence>
<dbReference type="SMART" id="SM00645">
    <property type="entry name" value="Pept_C1"/>
    <property type="match status" value="1"/>
</dbReference>
<dbReference type="InterPro" id="IPR038765">
    <property type="entry name" value="Papain-like_cys_pep_sf"/>
</dbReference>
<dbReference type="InterPro" id="IPR013201">
    <property type="entry name" value="Prot_inhib_I29"/>
</dbReference>
<name>A0A9Q0JYQ9_9MAGN</name>
<evidence type="ECO:0000256" key="4">
    <source>
        <dbReference type="ARBA" id="ARBA00022801"/>
    </source>
</evidence>
<dbReference type="InterPro" id="IPR000169">
    <property type="entry name" value="Pept_cys_AS"/>
</dbReference>
<dbReference type="PRINTS" id="PR00705">
    <property type="entry name" value="PAPAIN"/>
</dbReference>
<feature type="domain" description="Cathepsin propeptide inhibitor" evidence="9">
    <location>
        <begin position="42"/>
        <end position="99"/>
    </location>
</feature>
<feature type="domain" description="Peptidase C1A papain C-terminal" evidence="8">
    <location>
        <begin position="126"/>
        <end position="340"/>
    </location>
</feature>
<keyword evidence="2" id="KW-0645">Protease</keyword>
<dbReference type="SUPFAM" id="SSF54001">
    <property type="entry name" value="Cysteine proteinases"/>
    <property type="match status" value="1"/>
</dbReference>
<keyword evidence="11" id="KW-1185">Reference proteome</keyword>
<proteinExistence type="inferred from homology"/>
<feature type="signal peptide" evidence="7">
    <location>
        <begin position="1"/>
        <end position="24"/>
    </location>
</feature>
<keyword evidence="5" id="KW-0788">Thiol protease</keyword>
<evidence type="ECO:0000256" key="3">
    <source>
        <dbReference type="ARBA" id="ARBA00022729"/>
    </source>
</evidence>
<dbReference type="PROSITE" id="PS00640">
    <property type="entry name" value="THIOL_PROTEASE_ASN"/>
    <property type="match status" value="1"/>
</dbReference>
<keyword evidence="6" id="KW-1015">Disulfide bond</keyword>
<organism evidence="10 11">
    <name type="scientific">Protea cynaroides</name>
    <dbReference type="NCBI Taxonomy" id="273540"/>
    <lineage>
        <taxon>Eukaryota</taxon>
        <taxon>Viridiplantae</taxon>
        <taxon>Streptophyta</taxon>
        <taxon>Embryophyta</taxon>
        <taxon>Tracheophyta</taxon>
        <taxon>Spermatophyta</taxon>
        <taxon>Magnoliopsida</taxon>
        <taxon>Proteales</taxon>
        <taxon>Proteaceae</taxon>
        <taxon>Protea</taxon>
    </lineage>
</organism>
<reference evidence="10" key="1">
    <citation type="journal article" date="2023" name="Plant J.">
        <title>The genome of the king protea, Protea cynaroides.</title>
        <authorList>
            <person name="Chang J."/>
            <person name="Duong T.A."/>
            <person name="Schoeman C."/>
            <person name="Ma X."/>
            <person name="Roodt D."/>
            <person name="Barker N."/>
            <person name="Li Z."/>
            <person name="Van de Peer Y."/>
            <person name="Mizrachi E."/>
        </authorList>
    </citation>
    <scope>NUCLEOTIDE SEQUENCE</scope>
    <source>
        <tissue evidence="10">Young leaves</tissue>
    </source>
</reference>
<dbReference type="InterPro" id="IPR025660">
    <property type="entry name" value="Pept_his_AS"/>
</dbReference>
<dbReference type="SMART" id="SM00848">
    <property type="entry name" value="Inhibitor_I29"/>
    <property type="match status" value="1"/>
</dbReference>
<dbReference type="PANTHER" id="PTHR12411">
    <property type="entry name" value="CYSTEINE PROTEASE FAMILY C1-RELATED"/>
    <property type="match status" value="1"/>
</dbReference>
<evidence type="ECO:0000256" key="1">
    <source>
        <dbReference type="ARBA" id="ARBA00008455"/>
    </source>
</evidence>
<dbReference type="Proteomes" id="UP001141806">
    <property type="component" value="Unassembled WGS sequence"/>
</dbReference>
<protein>
    <submittedName>
        <fullName evidence="10">Uncharacterized protein</fullName>
    </submittedName>
</protein>
<dbReference type="EMBL" id="JAMYWD010000011">
    <property type="protein sequence ID" value="KAJ4955083.1"/>
    <property type="molecule type" value="Genomic_DNA"/>
</dbReference>
<dbReference type="InterPro" id="IPR025661">
    <property type="entry name" value="Pept_asp_AS"/>
</dbReference>
<gene>
    <name evidence="10" type="ORF">NE237_011866</name>
</gene>
<evidence type="ECO:0000256" key="6">
    <source>
        <dbReference type="ARBA" id="ARBA00023157"/>
    </source>
</evidence>